<accession>A0A8G2FLN2</accession>
<dbReference type="EMBL" id="FTNE01000025">
    <property type="protein sequence ID" value="SIR33698.1"/>
    <property type="molecule type" value="Genomic_DNA"/>
</dbReference>
<gene>
    <name evidence="1" type="ORF">SAMN05421828_12524</name>
</gene>
<dbReference type="AlphaFoldDB" id="A0A8G2FLN2"/>
<proteinExistence type="predicted"/>
<dbReference type="Proteomes" id="UP000186308">
    <property type="component" value="Unassembled WGS sequence"/>
</dbReference>
<protein>
    <submittedName>
        <fullName evidence="1">Type VI secretion system protein ImpG</fullName>
    </submittedName>
</protein>
<dbReference type="Pfam" id="PF05947">
    <property type="entry name" value="T6SS_TssF"/>
    <property type="match status" value="1"/>
</dbReference>
<dbReference type="NCBIfam" id="TIGR03359">
    <property type="entry name" value="VI_chp_6"/>
    <property type="match status" value="1"/>
</dbReference>
<keyword evidence="2" id="KW-1185">Reference proteome</keyword>
<dbReference type="InterPro" id="IPR010272">
    <property type="entry name" value="T6SS_TssF"/>
</dbReference>
<name>A0A8G2FLN2_ACIRU</name>
<comment type="caution">
    <text evidence="1">The sequence shown here is derived from an EMBL/GenBank/DDBJ whole genome shotgun (WGS) entry which is preliminary data.</text>
</comment>
<evidence type="ECO:0000313" key="1">
    <source>
        <dbReference type="EMBL" id="SIR33698.1"/>
    </source>
</evidence>
<dbReference type="PANTHER" id="PTHR35370">
    <property type="entry name" value="CYTOPLASMIC PROTEIN-RELATED-RELATED"/>
    <property type="match status" value="1"/>
</dbReference>
<evidence type="ECO:0000313" key="2">
    <source>
        <dbReference type="Proteomes" id="UP000186308"/>
    </source>
</evidence>
<dbReference type="PANTHER" id="PTHR35370:SF1">
    <property type="entry name" value="TYPE VI SECRETION SYSTEM COMPONENT TSSF1"/>
    <property type="match status" value="1"/>
</dbReference>
<dbReference type="PIRSF" id="PIRSF028304">
    <property type="entry name" value="UCP028304"/>
    <property type="match status" value="1"/>
</dbReference>
<organism evidence="1 2">
    <name type="scientific">Acidiphilium rubrum</name>
    <dbReference type="NCBI Taxonomy" id="526"/>
    <lineage>
        <taxon>Bacteria</taxon>
        <taxon>Pseudomonadati</taxon>
        <taxon>Pseudomonadota</taxon>
        <taxon>Alphaproteobacteria</taxon>
        <taxon>Acetobacterales</taxon>
        <taxon>Acidocellaceae</taxon>
        <taxon>Acidiphilium</taxon>
    </lineage>
</organism>
<reference evidence="1 2" key="1">
    <citation type="submission" date="2017-01" db="EMBL/GenBank/DDBJ databases">
        <authorList>
            <person name="Varghese N."/>
            <person name="Submissions S."/>
        </authorList>
    </citation>
    <scope>NUCLEOTIDE SEQUENCE [LARGE SCALE GENOMIC DNA]</scope>
    <source>
        <strain evidence="1 2">ATCC 35905</strain>
    </source>
</reference>
<sequence>MPPRLKSKSRASALSDSLLPYFNRELLAIRKLAAEFADTHPKIAGRLRLSPDAVDDPHVARLLDGVAFLSARVHKRLDDEFPELTDALLGALYPGFLAPIPACAIAQFDCKPDLQANVRLDAGFTLESERVRGQACRFQTAYSVSLWPIRIEQVRLAGQPFVAPANPLAPGAASVLRIVLGTMAPEMSFAKLGVDRLRLYLRGGQAIAPHLYELLAAHTIGVALAVSPGDPSPVLLGREAVIPVGFGEDEALLPWPARGFTGFRLLAEYFAFSEKFMFIDLDGLDRKTLALAGNRLEIFIYLDRSAIELERAVSAEHLALGCTPMVNIFPQHCEPIRLDQTDTEYRVVPDARRATGMEIWGITAVRETDRAGNTRPWQPFYRAGQGGPDTPGGYYLEARRPAAATLGGTETFLAPFAPEFDPAAPADTVLSVDALCVNRDLPAALPFGGGHPYLTPISPHDGIARVACLTPPGATLRPRLAERGAWRLISHLSLGHLSVVGGPEGAAALRDVLRLYDRAETAETRAAIEALIGVSAKPGTARLPGGRLGSFCRGLDVTLEFDPKPYQENGLFLLGAVLERFLALHGTINSFVRTTLRLRGRVDPAMRFPPRAGHRTLL</sequence>